<protein>
    <submittedName>
        <fullName evidence="1">Uncharacterized protein</fullName>
    </submittedName>
</protein>
<keyword evidence="2" id="KW-1185">Reference proteome</keyword>
<dbReference type="EMBL" id="JAOVZB010000002">
    <property type="protein sequence ID" value="MCV2402258.1"/>
    <property type="molecule type" value="Genomic_DNA"/>
</dbReference>
<evidence type="ECO:0000313" key="2">
    <source>
        <dbReference type="Proteomes" id="UP001209713"/>
    </source>
</evidence>
<organism evidence="1 2">
    <name type="scientific">Marinomonas sargassi</name>
    <dbReference type="NCBI Taxonomy" id="2984494"/>
    <lineage>
        <taxon>Bacteria</taxon>
        <taxon>Pseudomonadati</taxon>
        <taxon>Pseudomonadota</taxon>
        <taxon>Gammaproteobacteria</taxon>
        <taxon>Oceanospirillales</taxon>
        <taxon>Oceanospirillaceae</taxon>
        <taxon>Marinomonas</taxon>
    </lineage>
</organism>
<reference evidence="1 2" key="1">
    <citation type="submission" date="2022-10" db="EMBL/GenBank/DDBJ databases">
        <title>Marinomonas transparenta sp. nov. and Marinomonas sargassi sp. nov., isolated from marine alga (Sargassum natans (L.) Gaillon).</title>
        <authorList>
            <person name="Wang Y."/>
        </authorList>
    </citation>
    <scope>NUCLEOTIDE SEQUENCE [LARGE SCALE GENOMIC DNA]</scope>
    <source>
        <strain evidence="1 2">C2222</strain>
    </source>
</reference>
<proteinExistence type="predicted"/>
<dbReference type="RefSeq" id="WP_263529639.1">
    <property type="nucleotide sequence ID" value="NZ_JAOVZB010000002.1"/>
</dbReference>
<name>A0ABT2YQU5_9GAMM</name>
<accession>A0ABT2YQU5</accession>
<sequence length="140" mass="15426">MNVISLTVLSSPVLESEAGSETGASVFSEVSYSLEDYNGLFITERMDALNFRHRISEAGYFSSWHVAGDPTLIIIRSGTLRITLRSGEYRDFSAGGMFIAQDRLLPNEEFNDEVHGHTAELVGEQTLAAVHIKLSNQETS</sequence>
<gene>
    <name evidence="1" type="ORF">OFY17_05080</name>
</gene>
<comment type="caution">
    <text evidence="1">The sequence shown here is derived from an EMBL/GenBank/DDBJ whole genome shotgun (WGS) entry which is preliminary data.</text>
</comment>
<evidence type="ECO:0000313" key="1">
    <source>
        <dbReference type="EMBL" id="MCV2402258.1"/>
    </source>
</evidence>
<dbReference type="Proteomes" id="UP001209713">
    <property type="component" value="Unassembled WGS sequence"/>
</dbReference>